<dbReference type="GO" id="GO:0005506">
    <property type="term" value="F:iron ion binding"/>
    <property type="evidence" value="ECO:0007669"/>
    <property type="project" value="InterPro"/>
</dbReference>
<gene>
    <name evidence="10" type="ORF">FSP39_001939</name>
</gene>
<dbReference type="SUPFAM" id="SSF48264">
    <property type="entry name" value="Cytochrome P450"/>
    <property type="match status" value="1"/>
</dbReference>
<evidence type="ECO:0000256" key="4">
    <source>
        <dbReference type="ARBA" id="ARBA00023002"/>
    </source>
</evidence>
<evidence type="ECO:0000256" key="2">
    <source>
        <dbReference type="ARBA" id="ARBA00022617"/>
    </source>
</evidence>
<keyword evidence="4 8" id="KW-0560">Oxidoreductase</keyword>
<keyword evidence="11" id="KW-1185">Reference proteome</keyword>
<evidence type="ECO:0000256" key="8">
    <source>
        <dbReference type="RuleBase" id="RU000461"/>
    </source>
</evidence>
<dbReference type="InterPro" id="IPR002401">
    <property type="entry name" value="Cyt_P450_E_grp-I"/>
</dbReference>
<reference evidence="10" key="1">
    <citation type="submission" date="2019-08" db="EMBL/GenBank/DDBJ databases">
        <title>The improved chromosome-level genome for the pearl oyster Pinctada fucata martensii using PacBio sequencing and Hi-C.</title>
        <authorList>
            <person name="Zheng Z."/>
        </authorList>
    </citation>
    <scope>NUCLEOTIDE SEQUENCE</scope>
    <source>
        <strain evidence="10">ZZ-2019</strain>
        <tissue evidence="10">Adductor muscle</tissue>
    </source>
</reference>
<comment type="similarity">
    <text evidence="1 8">Belongs to the cytochrome P450 family.</text>
</comment>
<evidence type="ECO:0000313" key="11">
    <source>
        <dbReference type="Proteomes" id="UP001186944"/>
    </source>
</evidence>
<evidence type="ECO:0000256" key="3">
    <source>
        <dbReference type="ARBA" id="ARBA00022723"/>
    </source>
</evidence>
<keyword evidence="3 7" id="KW-0479">Metal-binding</keyword>
<name>A0AA88YDA7_PINIB</name>
<dbReference type="Pfam" id="PF00067">
    <property type="entry name" value="p450"/>
    <property type="match status" value="2"/>
</dbReference>
<dbReference type="PANTHER" id="PTHR24289">
    <property type="entry name" value="STEROID 17-ALPHA-HYDROXYLASE/17,20 LYASE"/>
    <property type="match status" value="1"/>
</dbReference>
<dbReference type="Proteomes" id="UP001186944">
    <property type="component" value="Unassembled WGS sequence"/>
</dbReference>
<evidence type="ECO:0000256" key="1">
    <source>
        <dbReference type="ARBA" id="ARBA00010617"/>
    </source>
</evidence>
<dbReference type="PANTHER" id="PTHR24289:SF20">
    <property type="entry name" value="STEROID 17-ALPHA-HYDROXYLASE_17,20 LYASE"/>
    <property type="match status" value="1"/>
</dbReference>
<evidence type="ECO:0000256" key="5">
    <source>
        <dbReference type="ARBA" id="ARBA00023004"/>
    </source>
</evidence>
<dbReference type="Gene3D" id="1.10.630.10">
    <property type="entry name" value="Cytochrome P450"/>
    <property type="match status" value="2"/>
</dbReference>
<proteinExistence type="inferred from homology"/>
<keyword evidence="2 7" id="KW-0349">Heme</keyword>
<dbReference type="GO" id="GO:0020037">
    <property type="term" value="F:heme binding"/>
    <property type="evidence" value="ECO:0007669"/>
    <property type="project" value="InterPro"/>
</dbReference>
<keyword evidence="9" id="KW-0812">Transmembrane</keyword>
<feature type="binding site" description="axial binding residue" evidence="7">
    <location>
        <position position="386"/>
    </location>
    <ligand>
        <name>heme</name>
        <dbReference type="ChEBI" id="CHEBI:30413"/>
    </ligand>
    <ligandPart>
        <name>Fe</name>
        <dbReference type="ChEBI" id="CHEBI:18248"/>
    </ligandPart>
</feature>
<keyword evidence="6 8" id="KW-0503">Monooxygenase</keyword>
<dbReference type="PRINTS" id="PR00463">
    <property type="entry name" value="EP450I"/>
</dbReference>
<sequence>MEYLDSIIGLISLRTTLVGSIVGILTYQLYNKLKYKSPPGPWALPLIGNYKRPSKAVFLNTLDVVIEAMVKKKADFADRPSTKSGDLFTEGGKDIAFAPYSATWKFQKKVAGKALRYYMQGTNLEDMINDVCEKVFERMSKETEPFHVNEYINKLVIHMLFNMCFGRKCNLDSKEVARILKMNVDALEKFGSGLIEDIFPAITYVYKTASWRELEVISDEFLSFVRKELREHKDTFDSNNIRDYTDSILLARLEAETGEREDDVAMLSDIYIVQILSDIFSEKGKSPSASDRPNLCFTEACIMETMRMGAVAGIGVPHSTLCDSSVGGYDIPKGTMVFINHWALHNDSNFWKDVDKFDPYRYLTKEGKMDMKPDSWLPFSAGRRVCLGEPVARTELLLIAANLLQTFRFKAPSGVIHEAQAQFAGPGFEVPEPYKVVIEKRNH</sequence>
<comment type="caution">
    <text evidence="10">The sequence shown here is derived from an EMBL/GenBank/DDBJ whole genome shotgun (WGS) entry which is preliminary data.</text>
</comment>
<keyword evidence="9" id="KW-1133">Transmembrane helix</keyword>
<dbReference type="AlphaFoldDB" id="A0AA88YDA7"/>
<dbReference type="PROSITE" id="PS00086">
    <property type="entry name" value="CYTOCHROME_P450"/>
    <property type="match status" value="1"/>
</dbReference>
<keyword evidence="9" id="KW-0472">Membrane</keyword>
<feature type="transmembrane region" description="Helical" evidence="9">
    <location>
        <begin position="6"/>
        <end position="27"/>
    </location>
</feature>
<evidence type="ECO:0000313" key="10">
    <source>
        <dbReference type="EMBL" id="KAK3099270.1"/>
    </source>
</evidence>
<dbReference type="GO" id="GO:0042446">
    <property type="term" value="P:hormone biosynthetic process"/>
    <property type="evidence" value="ECO:0007669"/>
    <property type="project" value="TreeGrafter"/>
</dbReference>
<dbReference type="GO" id="GO:0042448">
    <property type="term" value="P:progesterone metabolic process"/>
    <property type="evidence" value="ECO:0007669"/>
    <property type="project" value="TreeGrafter"/>
</dbReference>
<dbReference type="InterPro" id="IPR017972">
    <property type="entry name" value="Cyt_P450_CS"/>
</dbReference>
<dbReference type="EMBL" id="VSWD01000006">
    <property type="protein sequence ID" value="KAK3099270.1"/>
    <property type="molecule type" value="Genomic_DNA"/>
</dbReference>
<accession>A0AA88YDA7</accession>
<dbReference type="PRINTS" id="PR00385">
    <property type="entry name" value="P450"/>
</dbReference>
<evidence type="ECO:0000256" key="7">
    <source>
        <dbReference type="PIRSR" id="PIRSR602401-1"/>
    </source>
</evidence>
<evidence type="ECO:0000256" key="9">
    <source>
        <dbReference type="SAM" id="Phobius"/>
    </source>
</evidence>
<comment type="cofactor">
    <cofactor evidence="7">
        <name>heme</name>
        <dbReference type="ChEBI" id="CHEBI:30413"/>
    </cofactor>
</comment>
<organism evidence="10 11">
    <name type="scientific">Pinctada imbricata</name>
    <name type="common">Atlantic pearl-oyster</name>
    <name type="synonym">Pinctada martensii</name>
    <dbReference type="NCBI Taxonomy" id="66713"/>
    <lineage>
        <taxon>Eukaryota</taxon>
        <taxon>Metazoa</taxon>
        <taxon>Spiralia</taxon>
        <taxon>Lophotrochozoa</taxon>
        <taxon>Mollusca</taxon>
        <taxon>Bivalvia</taxon>
        <taxon>Autobranchia</taxon>
        <taxon>Pteriomorphia</taxon>
        <taxon>Pterioida</taxon>
        <taxon>Pterioidea</taxon>
        <taxon>Pteriidae</taxon>
        <taxon>Pinctada</taxon>
    </lineage>
</organism>
<dbReference type="InterPro" id="IPR001128">
    <property type="entry name" value="Cyt_P450"/>
</dbReference>
<evidence type="ECO:0000256" key="6">
    <source>
        <dbReference type="ARBA" id="ARBA00023033"/>
    </source>
</evidence>
<dbReference type="GO" id="GO:0004508">
    <property type="term" value="F:steroid 17-alpha-monooxygenase activity"/>
    <property type="evidence" value="ECO:0007669"/>
    <property type="project" value="TreeGrafter"/>
</dbReference>
<protein>
    <submittedName>
        <fullName evidence="10">Uncharacterized protein</fullName>
    </submittedName>
</protein>
<keyword evidence="5 7" id="KW-0408">Iron</keyword>
<dbReference type="InterPro" id="IPR036396">
    <property type="entry name" value="Cyt_P450_sf"/>
</dbReference>